<accession>A0ACD4CXR0</accession>
<reference evidence="1" key="1">
    <citation type="submission" date="2022-09" db="EMBL/GenBank/DDBJ databases">
        <title>Interaction between co-microsymbionts with complementary sets of symbiotic genes in legume-rhizobium systems.</title>
        <authorList>
            <person name="Safronova V."/>
            <person name="Sazanova A."/>
            <person name="Afonin A."/>
            <person name="Chirak E."/>
        </authorList>
    </citation>
    <scope>NUCLEOTIDE SEQUENCE</scope>
    <source>
        <strain evidence="1">A18/3m</strain>
    </source>
</reference>
<dbReference type="EMBL" id="CP104972">
    <property type="protein sequence ID" value="UXN58392.1"/>
    <property type="molecule type" value="Genomic_DNA"/>
</dbReference>
<keyword evidence="2" id="KW-1185">Reference proteome</keyword>
<organism evidence="1 2">
    <name type="scientific">Phyllobacterium zundukense</name>
    <dbReference type="NCBI Taxonomy" id="1867719"/>
    <lineage>
        <taxon>Bacteria</taxon>
        <taxon>Pseudomonadati</taxon>
        <taxon>Pseudomonadota</taxon>
        <taxon>Alphaproteobacteria</taxon>
        <taxon>Hyphomicrobiales</taxon>
        <taxon>Phyllobacteriaceae</taxon>
        <taxon>Phyllobacterium</taxon>
    </lineage>
</organism>
<proteinExistence type="predicted"/>
<gene>
    <name evidence="1" type="ORF">N8E88_10070</name>
</gene>
<sequence>MSARPKSRTAAVNGRLWGARARNWAAPRASPLPWMRVVFTFVDDLLEALKRLGDGARAAQSRTFS</sequence>
<geneLocation type="plasmid" evidence="1 2">
    <name>p_unnamed1</name>
</geneLocation>
<protein>
    <submittedName>
        <fullName evidence="1">Uncharacterized protein</fullName>
    </submittedName>
</protein>
<name>A0ACD4CXR0_9HYPH</name>
<dbReference type="Proteomes" id="UP001061991">
    <property type="component" value="Plasmid p_unnamed1"/>
</dbReference>
<evidence type="ECO:0000313" key="1">
    <source>
        <dbReference type="EMBL" id="UXN58392.1"/>
    </source>
</evidence>
<evidence type="ECO:0000313" key="2">
    <source>
        <dbReference type="Proteomes" id="UP001061991"/>
    </source>
</evidence>
<keyword evidence="1" id="KW-0614">Plasmid</keyword>